<dbReference type="STRING" id="1122155.SAMN02745158_03495"/>
<dbReference type="RefSeq" id="WP_072854045.1">
    <property type="nucleotide sequence ID" value="NZ_FQVI01000024.1"/>
</dbReference>
<feature type="transmembrane region" description="Helical" evidence="1">
    <location>
        <begin position="20"/>
        <end position="39"/>
    </location>
</feature>
<evidence type="ECO:0000313" key="3">
    <source>
        <dbReference type="Proteomes" id="UP000184245"/>
    </source>
</evidence>
<keyword evidence="1" id="KW-0812">Transmembrane</keyword>
<keyword evidence="1" id="KW-1133">Transmembrane helix</keyword>
<feature type="transmembrane region" description="Helical" evidence="1">
    <location>
        <begin position="103"/>
        <end position="128"/>
    </location>
</feature>
<gene>
    <name evidence="2" type="ORF">SAMN02745158_03495</name>
</gene>
<keyword evidence="3" id="KW-1185">Reference proteome</keyword>
<keyword evidence="1" id="KW-0472">Membrane</keyword>
<dbReference type="Pfam" id="PF12730">
    <property type="entry name" value="ABC2_membrane_4"/>
    <property type="match status" value="1"/>
</dbReference>
<organism evidence="2 3">
    <name type="scientific">Lactonifactor longoviformis DSM 17459</name>
    <dbReference type="NCBI Taxonomy" id="1122155"/>
    <lineage>
        <taxon>Bacteria</taxon>
        <taxon>Bacillati</taxon>
        <taxon>Bacillota</taxon>
        <taxon>Clostridia</taxon>
        <taxon>Eubacteriales</taxon>
        <taxon>Clostridiaceae</taxon>
        <taxon>Lactonifactor</taxon>
    </lineage>
</organism>
<accession>A0A1M5B5I2</accession>
<reference evidence="2 3" key="1">
    <citation type="submission" date="2016-11" db="EMBL/GenBank/DDBJ databases">
        <authorList>
            <person name="Jaros S."/>
            <person name="Januszkiewicz K."/>
            <person name="Wedrychowicz H."/>
        </authorList>
    </citation>
    <scope>NUCLEOTIDE SEQUENCE [LARGE SCALE GENOMIC DNA]</scope>
    <source>
        <strain evidence="2 3">DSM 17459</strain>
    </source>
</reference>
<dbReference type="Proteomes" id="UP000184245">
    <property type="component" value="Unassembled WGS sequence"/>
</dbReference>
<evidence type="ECO:0000313" key="2">
    <source>
        <dbReference type="EMBL" id="SHF37821.1"/>
    </source>
</evidence>
<feature type="transmembrane region" description="Helical" evidence="1">
    <location>
        <begin position="175"/>
        <end position="194"/>
    </location>
</feature>
<protein>
    <submittedName>
        <fullName evidence="2">ABC-2 family transporter protein</fullName>
    </submittedName>
</protein>
<feature type="transmembrane region" description="Helical" evidence="1">
    <location>
        <begin position="148"/>
        <end position="168"/>
    </location>
</feature>
<name>A0A1M5B5I2_9CLOT</name>
<feature type="transmembrane region" description="Helical" evidence="1">
    <location>
        <begin position="200"/>
        <end position="224"/>
    </location>
</feature>
<dbReference type="AlphaFoldDB" id="A0A1M5B5I2"/>
<dbReference type="OrthoDB" id="9784784at2"/>
<sequence length="233" mass="25282">MLKLMKLEFAKLKVSSIVRAFVIIAASILAFTILTGSIIDEGERMFDHAAQMLAFGEILCRISYGIFGGVMLGNVVIGEYKEGTIQNLFTYPISRKKIMGCKLCIVFGFTFITILVSEIIFGMGMFLANRWVTIVTEPITLMQIMGRLPGAVFSAGATAGLSMIPLYFGMRKKSVTATIVAGVVINSLVNSSFGGDQGQLSLFSFSLVPAALCILGLAIAYVSYRDIDKRDVI</sequence>
<feature type="transmembrane region" description="Helical" evidence="1">
    <location>
        <begin position="51"/>
        <end position="77"/>
    </location>
</feature>
<dbReference type="EMBL" id="FQVI01000024">
    <property type="protein sequence ID" value="SHF37821.1"/>
    <property type="molecule type" value="Genomic_DNA"/>
</dbReference>
<evidence type="ECO:0000256" key="1">
    <source>
        <dbReference type="SAM" id="Phobius"/>
    </source>
</evidence>
<proteinExistence type="predicted"/>